<evidence type="ECO:0000259" key="1">
    <source>
        <dbReference type="Pfam" id="PF08768"/>
    </source>
</evidence>
<dbReference type="InterPro" id="IPR014878">
    <property type="entry name" value="THAP4-like_heme-bd"/>
</dbReference>
<dbReference type="RefSeq" id="WP_330134948.1">
    <property type="nucleotide sequence ID" value="NZ_JAUTXY010000009.1"/>
</dbReference>
<gene>
    <name evidence="2" type="ORF">Q7514_19630</name>
</gene>
<name>A0ABU7LDW3_9NOCA</name>
<organism evidence="2 3">
    <name type="scientific">Rhodococcus artemisiae</name>
    <dbReference type="NCBI Taxonomy" id="714159"/>
    <lineage>
        <taxon>Bacteria</taxon>
        <taxon>Bacillati</taxon>
        <taxon>Actinomycetota</taxon>
        <taxon>Actinomycetes</taxon>
        <taxon>Mycobacteriales</taxon>
        <taxon>Nocardiaceae</taxon>
        <taxon>Rhodococcus</taxon>
    </lineage>
</organism>
<dbReference type="EMBL" id="JAUTXY010000009">
    <property type="protein sequence ID" value="MEE2059734.1"/>
    <property type="molecule type" value="Genomic_DNA"/>
</dbReference>
<protein>
    <submittedName>
        <fullName evidence="2">FABP family protein</fullName>
    </submittedName>
</protein>
<dbReference type="PANTHER" id="PTHR15854">
    <property type="entry name" value="THAP4 PROTEIN"/>
    <property type="match status" value="1"/>
</dbReference>
<reference evidence="2 3" key="1">
    <citation type="submission" date="2023-07" db="EMBL/GenBank/DDBJ databases">
        <authorList>
            <person name="Girao M."/>
            <person name="Carvalho M.F."/>
        </authorList>
    </citation>
    <scope>NUCLEOTIDE SEQUENCE [LARGE SCALE GENOMIC DNA]</scope>
    <source>
        <strain evidence="2 3">YIM65754</strain>
    </source>
</reference>
<evidence type="ECO:0000313" key="3">
    <source>
        <dbReference type="Proteomes" id="UP001336020"/>
    </source>
</evidence>
<comment type="caution">
    <text evidence="2">The sequence shown here is derived from an EMBL/GenBank/DDBJ whole genome shotgun (WGS) entry which is preliminary data.</text>
</comment>
<dbReference type="CDD" id="cd07828">
    <property type="entry name" value="lipocalin_heme-bd-THAP4-like"/>
    <property type="match status" value="1"/>
</dbReference>
<dbReference type="InterPro" id="IPR045165">
    <property type="entry name" value="Nitrobindin"/>
</dbReference>
<dbReference type="SUPFAM" id="SSF50814">
    <property type="entry name" value="Lipocalins"/>
    <property type="match status" value="1"/>
</dbReference>
<sequence>MSDNPADNDPLGELAVFAGRWVGGGEGHYPTIEDFSYDETIEFASIPGKPFLMYVSRTRHRTEARPLHTENGYLRNSGNDIELLVSQPTGFVEIQRGRLSHGVLDLVTVVLERSPDAKPVHELTRRYVLDGDTLTYDLWMAHADTPLTHHLHARLQREI</sequence>
<feature type="domain" description="THAP4-like heme-binding" evidence="1">
    <location>
        <begin position="11"/>
        <end position="157"/>
    </location>
</feature>
<keyword evidence="3" id="KW-1185">Reference proteome</keyword>
<dbReference type="Gene3D" id="2.40.128.20">
    <property type="match status" value="1"/>
</dbReference>
<dbReference type="Pfam" id="PF08768">
    <property type="entry name" value="THAP4_heme-bd"/>
    <property type="match status" value="1"/>
</dbReference>
<evidence type="ECO:0000313" key="2">
    <source>
        <dbReference type="EMBL" id="MEE2059734.1"/>
    </source>
</evidence>
<dbReference type="Proteomes" id="UP001336020">
    <property type="component" value="Unassembled WGS sequence"/>
</dbReference>
<dbReference type="PANTHER" id="PTHR15854:SF4">
    <property type="entry name" value="PEROXYNITRITE ISOMERASE THAP4"/>
    <property type="match status" value="1"/>
</dbReference>
<proteinExistence type="predicted"/>
<accession>A0ABU7LDW3</accession>
<dbReference type="InterPro" id="IPR012674">
    <property type="entry name" value="Calycin"/>
</dbReference>